<name>A0ABX6EXN1_KLUMA</name>
<feature type="region of interest" description="Disordered" evidence="1">
    <location>
        <begin position="342"/>
        <end position="362"/>
    </location>
</feature>
<evidence type="ECO:0000256" key="1">
    <source>
        <dbReference type="SAM" id="MobiDB-lite"/>
    </source>
</evidence>
<feature type="compositionally biased region" description="Low complexity" evidence="1">
    <location>
        <begin position="626"/>
        <end position="640"/>
    </location>
</feature>
<reference evidence="2 3" key="1">
    <citation type="submission" date="2016-03" db="EMBL/GenBank/DDBJ databases">
        <title>How can Kluyveromyces marxianus grow so fast - potential evolutionary course in Saccharomyces Complex revealed by comparative genomics.</title>
        <authorList>
            <person name="Mo W."/>
            <person name="Lu W."/>
            <person name="Yang X."/>
            <person name="Qi J."/>
            <person name="Lv H."/>
        </authorList>
    </citation>
    <scope>NUCLEOTIDE SEQUENCE [LARGE SCALE GENOMIC DNA]</scope>
    <source>
        <strain evidence="2 3">FIM1</strain>
    </source>
</reference>
<feature type="compositionally biased region" description="Polar residues" evidence="1">
    <location>
        <begin position="17"/>
        <end position="35"/>
    </location>
</feature>
<feature type="compositionally biased region" description="Polar residues" evidence="1">
    <location>
        <begin position="285"/>
        <end position="313"/>
    </location>
</feature>
<accession>A0ABX6EXN1</accession>
<feature type="compositionally biased region" description="Polar residues" evidence="1">
    <location>
        <begin position="46"/>
        <end position="55"/>
    </location>
</feature>
<evidence type="ECO:0000313" key="2">
    <source>
        <dbReference type="EMBL" id="QGN16494.1"/>
    </source>
</evidence>
<feature type="compositionally biased region" description="Basic and acidic residues" evidence="1">
    <location>
        <begin position="36"/>
        <end position="45"/>
    </location>
</feature>
<gene>
    <name evidence="2" type="primary">SCD5</name>
    <name evidence="2" type="ORF">FIM1_3207</name>
</gene>
<feature type="compositionally biased region" description="Polar residues" evidence="1">
    <location>
        <begin position="466"/>
        <end position="475"/>
    </location>
</feature>
<feature type="compositionally biased region" description="Low complexity" evidence="1">
    <location>
        <begin position="515"/>
        <end position="558"/>
    </location>
</feature>
<dbReference type="Proteomes" id="UP000422736">
    <property type="component" value="Chromosome 5"/>
</dbReference>
<feature type="region of interest" description="Disordered" evidence="1">
    <location>
        <begin position="466"/>
        <end position="487"/>
    </location>
</feature>
<proteinExistence type="predicted"/>
<feature type="region of interest" description="Disordered" evidence="1">
    <location>
        <begin position="507"/>
        <end position="664"/>
    </location>
</feature>
<dbReference type="InterPro" id="IPR011992">
    <property type="entry name" value="EF-hand-dom_pair"/>
</dbReference>
<dbReference type="SUPFAM" id="SSF47473">
    <property type="entry name" value="EF-hand"/>
    <property type="match status" value="1"/>
</dbReference>
<feature type="region of interest" description="Disordered" evidence="1">
    <location>
        <begin position="282"/>
        <end position="320"/>
    </location>
</feature>
<dbReference type="Gene3D" id="1.10.238.10">
    <property type="entry name" value="EF-hand"/>
    <property type="match status" value="1"/>
</dbReference>
<feature type="region of interest" description="Disordered" evidence="1">
    <location>
        <begin position="17"/>
        <end position="69"/>
    </location>
</feature>
<feature type="compositionally biased region" description="Polar residues" evidence="1">
    <location>
        <begin position="574"/>
        <end position="610"/>
    </location>
</feature>
<evidence type="ECO:0000313" key="3">
    <source>
        <dbReference type="Proteomes" id="UP000422736"/>
    </source>
</evidence>
<keyword evidence="3" id="KW-1185">Reference proteome</keyword>
<protein>
    <submittedName>
        <fullName evidence="2">Protein SCD5</fullName>
    </submittedName>
</protein>
<dbReference type="EMBL" id="CP015058">
    <property type="protein sequence ID" value="QGN16494.1"/>
    <property type="molecule type" value="Genomic_DNA"/>
</dbReference>
<organism evidence="2 3">
    <name type="scientific">Kluyveromyces marxianus</name>
    <name type="common">Yeast</name>
    <name type="synonym">Candida kefyr</name>
    <dbReference type="NCBI Taxonomy" id="4911"/>
    <lineage>
        <taxon>Eukaryota</taxon>
        <taxon>Fungi</taxon>
        <taxon>Dikarya</taxon>
        <taxon>Ascomycota</taxon>
        <taxon>Saccharomycotina</taxon>
        <taxon>Saccharomycetes</taxon>
        <taxon>Saccharomycetales</taxon>
        <taxon>Saccharomycetaceae</taxon>
        <taxon>Kluyveromyces</taxon>
    </lineage>
</organism>
<sequence length="717" mass="80107">MSFDWLNVPGLNISNDAQTSVQGSSPPPTVSFSFDTSDHSEETQQAKKTSVNQLRKVSHDDSLTVSGSTGNFQDTSSLKVAKTDATLHSQSESDIASTYVEPPQELQVPLAIPKYQLTPEERKAYLRWFNDLHTRIRSKQITLDDVFNFLANFKLDETIKERISRIFRTCRYALNEEQFFAVVRLAAHALQQRLLPTRSMILEKAPVLKPKSILSATAGQEVYEEVEEDPNNDADKKVDFDGFASLLLTGKTVRKNIRRRIMKRRDQIKKVRFSQNLVTFEDEPTTISDGTGTNSQQQGVTSQSDESTAPGANSSDDSSLDLSLPMEQLLLKLSSRNRNNSALVKELPSDSQPETQEEREVLEDMKDSLSHFRQIQKVDNVTQLPDEIPNSIKFSSPGNENQPLEPLKPTATGSANHLFRQTVPPTQQNIGAGSSILGNSNGLQPLKPTATGSANEIFKNIFMQNNNTSPQNQQAKPLEPLKPTSTGSANYLMKQQFQDFQEFQPFQSAVPSRRQSQPLPQQHQLQQLQSQSLQPPQSQSNQPYLSPQQTAQQAQQAQPPQPPQQPQLQNHQQYLSPQPSNSAFQLQPQGSFMQPSSGALVSSPQPQLSSDGYFRSLMAGSPSLMQGSSPQPQNISNQSGMQPRYPQQPAEFHTTPYHPQQHRLSLPSQMPMGSNQPLTNISPQNTITNSDNILNDLKALQQQVDQLHQTYNYDVRR</sequence>